<protein>
    <submittedName>
        <fullName evidence="1">Uncharacterized protein</fullName>
    </submittedName>
</protein>
<comment type="caution">
    <text evidence="1">The sequence shown here is derived from an EMBL/GenBank/DDBJ whole genome shotgun (WGS) entry which is preliminary data.</text>
</comment>
<name>X0X4T1_9ZZZZ</name>
<accession>X0X4T1</accession>
<feature type="non-terminal residue" evidence="1">
    <location>
        <position position="62"/>
    </location>
</feature>
<organism evidence="1">
    <name type="scientific">marine sediment metagenome</name>
    <dbReference type="NCBI Taxonomy" id="412755"/>
    <lineage>
        <taxon>unclassified sequences</taxon>
        <taxon>metagenomes</taxon>
        <taxon>ecological metagenomes</taxon>
    </lineage>
</organism>
<gene>
    <name evidence="1" type="ORF">S01H1_47236</name>
</gene>
<sequence>MDVKAGFYYRRTEDGAIVKVLHPEVFPHECSCGALGWECMGDEEDNEEVVVYRERHTEPPRS</sequence>
<dbReference type="AlphaFoldDB" id="X0X4T1"/>
<reference evidence="1" key="1">
    <citation type="journal article" date="2014" name="Front. Microbiol.">
        <title>High frequency of phylogenetically diverse reductive dehalogenase-homologous genes in deep subseafloor sedimentary metagenomes.</title>
        <authorList>
            <person name="Kawai M."/>
            <person name="Futagami T."/>
            <person name="Toyoda A."/>
            <person name="Takaki Y."/>
            <person name="Nishi S."/>
            <person name="Hori S."/>
            <person name="Arai W."/>
            <person name="Tsubouchi T."/>
            <person name="Morono Y."/>
            <person name="Uchiyama I."/>
            <person name="Ito T."/>
            <person name="Fujiyama A."/>
            <person name="Inagaki F."/>
            <person name="Takami H."/>
        </authorList>
    </citation>
    <scope>NUCLEOTIDE SEQUENCE</scope>
    <source>
        <strain evidence="1">Expedition CK06-06</strain>
    </source>
</reference>
<evidence type="ECO:0000313" key="1">
    <source>
        <dbReference type="EMBL" id="GAG19981.1"/>
    </source>
</evidence>
<proteinExistence type="predicted"/>
<dbReference type="EMBL" id="BARS01030280">
    <property type="protein sequence ID" value="GAG19981.1"/>
    <property type="molecule type" value="Genomic_DNA"/>
</dbReference>